<keyword evidence="5 9" id="KW-0229">DNA integration</keyword>
<keyword evidence="2 9" id="KW-0963">Cytoplasm</keyword>
<keyword evidence="3 9" id="KW-0132">Cell division</keyword>
<proteinExistence type="inferred from homology"/>
<dbReference type="RefSeq" id="WP_066080328.1">
    <property type="nucleotide sequence ID" value="NZ_CP181246.1"/>
</dbReference>
<dbReference type="PANTHER" id="PTHR30349">
    <property type="entry name" value="PHAGE INTEGRASE-RELATED"/>
    <property type="match status" value="1"/>
</dbReference>
<evidence type="ECO:0000256" key="6">
    <source>
        <dbReference type="ARBA" id="ARBA00023125"/>
    </source>
</evidence>
<dbReference type="SUPFAM" id="SSF47823">
    <property type="entry name" value="lambda integrase-like, N-terminal domain"/>
    <property type="match status" value="1"/>
</dbReference>
<feature type="active site" evidence="9">
    <location>
        <position position="243"/>
    </location>
</feature>
<dbReference type="Proteomes" id="UP000254651">
    <property type="component" value="Unassembled WGS sequence"/>
</dbReference>
<dbReference type="EMBL" id="UGQS01000001">
    <property type="protein sequence ID" value="STZ75368.1"/>
    <property type="molecule type" value="Genomic_DNA"/>
</dbReference>
<dbReference type="HAMAP" id="MF_01808">
    <property type="entry name" value="Recomb_XerC_XerD"/>
    <property type="match status" value="1"/>
</dbReference>
<comment type="subunit">
    <text evidence="9">Forms a cyclic heterotetrameric complex composed of two molecules of XerC and two molecules of XerD.</text>
</comment>
<dbReference type="InterPro" id="IPR011010">
    <property type="entry name" value="DNA_brk_join_enz"/>
</dbReference>
<evidence type="ECO:0000256" key="2">
    <source>
        <dbReference type="ARBA" id="ARBA00022490"/>
    </source>
</evidence>
<sequence>MKPSEFSEHYPAYLLVLQQQGKSAHTVAAYGRDLAQLDTLLSENGCEGDALGRSHFIAAFKKLSQRGISERSLARKLSVWRQYCGWLQQNGLLAADPTVGLSAPKAGERLPKALQQEQLNHMLNQSSGDEPLSLRDQAVFELLYGSGLRLSEVVGLDIQDVLLDAGWVTVMGKGGKQRQVPLVGKSIEAIRAYLPHRAAAEGERALFTNRKGSRLGQRQIQKRLQAWSAAQAGGQHISPHMLRHSYATHLLQASRDIRAVQELLGHSNLSTTQIYTKLDFDHLARVYDDAHPRARRNKREK</sequence>
<evidence type="ECO:0000256" key="8">
    <source>
        <dbReference type="ARBA" id="ARBA00023306"/>
    </source>
</evidence>
<evidence type="ECO:0000259" key="11">
    <source>
        <dbReference type="PROSITE" id="PS51900"/>
    </source>
</evidence>
<evidence type="ECO:0000256" key="1">
    <source>
        <dbReference type="ARBA" id="ARBA00004496"/>
    </source>
</evidence>
<evidence type="ECO:0000256" key="5">
    <source>
        <dbReference type="ARBA" id="ARBA00022908"/>
    </source>
</evidence>
<keyword evidence="6 9" id="KW-0238">DNA-binding</keyword>
<dbReference type="CDD" id="cd00798">
    <property type="entry name" value="INT_XerDC_C"/>
    <property type="match status" value="1"/>
</dbReference>
<reference evidence="12 13" key="1">
    <citation type="submission" date="2018-06" db="EMBL/GenBank/DDBJ databases">
        <authorList>
            <consortium name="Pathogen Informatics"/>
            <person name="Doyle S."/>
        </authorList>
    </citation>
    <scope>NUCLEOTIDE SEQUENCE [LARGE SCALE GENOMIC DNA]</scope>
    <source>
        <strain evidence="12 13">NCTC10295</strain>
    </source>
</reference>
<dbReference type="InterPro" id="IPR044068">
    <property type="entry name" value="CB"/>
</dbReference>
<feature type="active site" description="O-(3'-phospho-DNA)-tyrosine intermediate" evidence="9">
    <location>
        <position position="275"/>
    </location>
</feature>
<feature type="active site" evidence="9">
    <location>
        <position position="266"/>
    </location>
</feature>
<comment type="similarity">
    <text evidence="9">Belongs to the 'phage' integrase family. XerC subfamily.</text>
</comment>
<dbReference type="InterPro" id="IPR013762">
    <property type="entry name" value="Integrase-like_cat_sf"/>
</dbReference>
<dbReference type="GO" id="GO:0051301">
    <property type="term" value="P:cell division"/>
    <property type="evidence" value="ECO:0007669"/>
    <property type="project" value="UniProtKB-KW"/>
</dbReference>
<dbReference type="InterPro" id="IPR004107">
    <property type="entry name" value="Integrase_SAM-like_N"/>
</dbReference>
<accession>A0A378UD98</accession>
<keyword evidence="8 9" id="KW-0131">Cell cycle</keyword>
<feature type="domain" description="Core-binding (CB)" evidence="11">
    <location>
        <begin position="1"/>
        <end position="88"/>
    </location>
</feature>
<feature type="active site" evidence="9">
    <location>
        <position position="240"/>
    </location>
</feature>
<dbReference type="Gene3D" id="1.10.150.130">
    <property type="match status" value="1"/>
</dbReference>
<name>A0A378UD98_BERDE</name>
<organism evidence="12 13">
    <name type="scientific">Bergeriella denitrificans</name>
    <name type="common">Neisseria denitrificans</name>
    <dbReference type="NCBI Taxonomy" id="494"/>
    <lineage>
        <taxon>Bacteria</taxon>
        <taxon>Pseudomonadati</taxon>
        <taxon>Pseudomonadota</taxon>
        <taxon>Betaproteobacteria</taxon>
        <taxon>Neisseriales</taxon>
        <taxon>Neisseriaceae</taxon>
        <taxon>Bergeriella</taxon>
    </lineage>
</organism>
<feature type="domain" description="Tyr recombinase" evidence="10">
    <location>
        <begin position="109"/>
        <end position="288"/>
    </location>
</feature>
<dbReference type="Gene3D" id="1.10.443.10">
    <property type="entry name" value="Intergrase catalytic core"/>
    <property type="match status" value="1"/>
</dbReference>
<dbReference type="Pfam" id="PF00589">
    <property type="entry name" value="Phage_integrase"/>
    <property type="match status" value="1"/>
</dbReference>
<dbReference type="InterPro" id="IPR050090">
    <property type="entry name" value="Tyrosine_recombinase_XerCD"/>
</dbReference>
<evidence type="ECO:0000313" key="12">
    <source>
        <dbReference type="EMBL" id="STZ75368.1"/>
    </source>
</evidence>
<comment type="subcellular location">
    <subcellularLocation>
        <location evidence="1 9">Cytoplasm</location>
    </subcellularLocation>
</comment>
<dbReference type="PROSITE" id="PS51900">
    <property type="entry name" value="CB"/>
    <property type="match status" value="1"/>
</dbReference>
<protein>
    <recommendedName>
        <fullName evidence="9">Tyrosine recombinase XerC</fullName>
    </recommendedName>
</protein>
<dbReference type="PROSITE" id="PS51898">
    <property type="entry name" value="TYR_RECOMBINASE"/>
    <property type="match status" value="1"/>
</dbReference>
<keyword evidence="7 9" id="KW-0233">DNA recombination</keyword>
<dbReference type="SUPFAM" id="SSF56349">
    <property type="entry name" value="DNA breaking-rejoining enzymes"/>
    <property type="match status" value="1"/>
</dbReference>
<evidence type="ECO:0000256" key="3">
    <source>
        <dbReference type="ARBA" id="ARBA00022618"/>
    </source>
</evidence>
<keyword evidence="4 9" id="KW-0159">Chromosome partition</keyword>
<dbReference type="InterPro" id="IPR023009">
    <property type="entry name" value="Tyrosine_recombinase_XerC/XerD"/>
</dbReference>
<dbReference type="AlphaFoldDB" id="A0A378UD98"/>
<dbReference type="GO" id="GO:0005737">
    <property type="term" value="C:cytoplasm"/>
    <property type="evidence" value="ECO:0007669"/>
    <property type="project" value="UniProtKB-SubCell"/>
</dbReference>
<evidence type="ECO:0000259" key="10">
    <source>
        <dbReference type="PROSITE" id="PS51898"/>
    </source>
</evidence>
<dbReference type="GO" id="GO:0007059">
    <property type="term" value="P:chromosome segregation"/>
    <property type="evidence" value="ECO:0007669"/>
    <property type="project" value="UniProtKB-UniRule"/>
</dbReference>
<evidence type="ECO:0000256" key="4">
    <source>
        <dbReference type="ARBA" id="ARBA00022829"/>
    </source>
</evidence>
<dbReference type="InterPro" id="IPR002104">
    <property type="entry name" value="Integrase_catalytic"/>
</dbReference>
<comment type="function">
    <text evidence="9">Site-specific tyrosine recombinase, which acts by catalyzing the cutting and rejoining of the recombining DNA molecules. The XerC-XerD complex is essential to convert dimers of the bacterial chromosome into monomers to permit their segregation at cell division. It also contributes to the segregational stability of plasmids.</text>
</comment>
<evidence type="ECO:0000313" key="13">
    <source>
        <dbReference type="Proteomes" id="UP000254651"/>
    </source>
</evidence>
<gene>
    <name evidence="9 12" type="primary">xerC</name>
    <name evidence="12" type="ORF">NCTC10295_00091</name>
</gene>
<dbReference type="InterPro" id="IPR010998">
    <property type="entry name" value="Integrase_recombinase_N"/>
</dbReference>
<dbReference type="GO" id="GO:0006313">
    <property type="term" value="P:DNA transposition"/>
    <property type="evidence" value="ECO:0007669"/>
    <property type="project" value="UniProtKB-UniRule"/>
</dbReference>
<keyword evidence="13" id="KW-1185">Reference proteome</keyword>
<feature type="active site" evidence="9">
    <location>
        <position position="173"/>
    </location>
</feature>
<dbReference type="PANTHER" id="PTHR30349:SF81">
    <property type="entry name" value="TYROSINE RECOMBINASE XERC"/>
    <property type="match status" value="1"/>
</dbReference>
<dbReference type="Pfam" id="PF02899">
    <property type="entry name" value="Phage_int_SAM_1"/>
    <property type="match status" value="1"/>
</dbReference>
<dbReference type="GO" id="GO:0009037">
    <property type="term" value="F:tyrosine-based site-specific recombinase activity"/>
    <property type="evidence" value="ECO:0007669"/>
    <property type="project" value="UniProtKB-UniRule"/>
</dbReference>
<evidence type="ECO:0000256" key="9">
    <source>
        <dbReference type="HAMAP-Rule" id="MF_01808"/>
    </source>
</evidence>
<evidence type="ECO:0000256" key="7">
    <source>
        <dbReference type="ARBA" id="ARBA00023172"/>
    </source>
</evidence>
<dbReference type="GO" id="GO:0003677">
    <property type="term" value="F:DNA binding"/>
    <property type="evidence" value="ECO:0007669"/>
    <property type="project" value="UniProtKB-UniRule"/>
</dbReference>
<feature type="active site" evidence="9">
    <location>
        <position position="149"/>
    </location>
</feature>